<keyword evidence="2" id="KW-1133">Transmembrane helix</keyword>
<organism evidence="3 4">
    <name type="scientific">Pedobacter cryoconitis</name>
    <dbReference type="NCBI Taxonomy" id="188932"/>
    <lineage>
        <taxon>Bacteria</taxon>
        <taxon>Pseudomonadati</taxon>
        <taxon>Bacteroidota</taxon>
        <taxon>Sphingobacteriia</taxon>
        <taxon>Sphingobacteriales</taxon>
        <taxon>Sphingobacteriaceae</taxon>
        <taxon>Pedobacter</taxon>
    </lineage>
</organism>
<feature type="transmembrane region" description="Helical" evidence="2">
    <location>
        <begin position="12"/>
        <end position="31"/>
    </location>
</feature>
<feature type="transmembrane region" description="Helical" evidence="2">
    <location>
        <begin position="96"/>
        <end position="115"/>
    </location>
</feature>
<dbReference type="RefSeq" id="WP_221270567.1">
    <property type="nucleotide sequence ID" value="NZ_JACHCF010000002.1"/>
</dbReference>
<feature type="transmembrane region" description="Helical" evidence="2">
    <location>
        <begin position="43"/>
        <end position="60"/>
    </location>
</feature>
<proteinExistence type="predicted"/>
<name>A0A7W9DII5_9SPHI</name>
<dbReference type="InterPro" id="IPR043739">
    <property type="entry name" value="DUF5684"/>
</dbReference>
<dbReference type="Proteomes" id="UP000537718">
    <property type="component" value="Unassembled WGS sequence"/>
</dbReference>
<dbReference type="Pfam" id="PF18936">
    <property type="entry name" value="DUF5684"/>
    <property type="match status" value="1"/>
</dbReference>
<reference evidence="3 4" key="1">
    <citation type="submission" date="2020-08" db="EMBL/GenBank/DDBJ databases">
        <title>Genomic Encyclopedia of Type Strains, Phase IV (KMG-V): Genome sequencing to study the core and pangenomes of soil and plant-associated prokaryotes.</title>
        <authorList>
            <person name="Whitman W."/>
        </authorList>
    </citation>
    <scope>NUCLEOTIDE SEQUENCE [LARGE SCALE GENOMIC DNA]</scope>
    <source>
        <strain evidence="3 4">MP7CTX6</strain>
    </source>
</reference>
<feature type="compositionally biased region" description="Low complexity" evidence="1">
    <location>
        <begin position="142"/>
        <end position="155"/>
    </location>
</feature>
<evidence type="ECO:0008006" key="5">
    <source>
        <dbReference type="Google" id="ProtNLM"/>
    </source>
</evidence>
<evidence type="ECO:0000256" key="1">
    <source>
        <dbReference type="SAM" id="MobiDB-lite"/>
    </source>
</evidence>
<feature type="region of interest" description="Disordered" evidence="1">
    <location>
        <begin position="142"/>
        <end position="184"/>
    </location>
</feature>
<accession>A0A7W9DII5</accession>
<feature type="compositionally biased region" description="Pro residues" evidence="1">
    <location>
        <begin position="156"/>
        <end position="184"/>
    </location>
</feature>
<sequence>MDYNASPSPFSPSIGIFGGLTYFAFVVLLVYSLWRIFEKAGKPGWAALIPIYNLIIWLEIIGKPPIWILWLLIPCTFPIFYIWSTNLLAKSYGKSVGFTIGLLLLPYIFFPLLAFTDARYLGPSAKEANGFGPNNQFGANNPFNGNNPFGTNNPFNQPPVTPPTTPTTPPAAPNPPTPPATPEA</sequence>
<keyword evidence="2" id="KW-0812">Transmembrane</keyword>
<feature type="transmembrane region" description="Helical" evidence="2">
    <location>
        <begin position="66"/>
        <end position="84"/>
    </location>
</feature>
<comment type="caution">
    <text evidence="3">The sequence shown here is derived from an EMBL/GenBank/DDBJ whole genome shotgun (WGS) entry which is preliminary data.</text>
</comment>
<evidence type="ECO:0000256" key="2">
    <source>
        <dbReference type="SAM" id="Phobius"/>
    </source>
</evidence>
<dbReference type="AlphaFoldDB" id="A0A7W9DII5"/>
<gene>
    <name evidence="3" type="ORF">HDE69_001206</name>
</gene>
<evidence type="ECO:0000313" key="4">
    <source>
        <dbReference type="Proteomes" id="UP000537718"/>
    </source>
</evidence>
<evidence type="ECO:0000313" key="3">
    <source>
        <dbReference type="EMBL" id="MBB5620168.1"/>
    </source>
</evidence>
<protein>
    <recommendedName>
        <fullName evidence="5">Signal peptidase I</fullName>
    </recommendedName>
</protein>
<dbReference type="EMBL" id="JACHCF010000002">
    <property type="protein sequence ID" value="MBB5620168.1"/>
    <property type="molecule type" value="Genomic_DNA"/>
</dbReference>
<keyword evidence="2" id="KW-0472">Membrane</keyword>